<reference evidence="1 2" key="1">
    <citation type="journal article" date="2019" name="Int. J. Syst. Evol. Microbiol.">
        <title>The Global Catalogue of Microorganisms (GCM) 10K type strain sequencing project: providing services to taxonomists for standard genome sequencing and annotation.</title>
        <authorList>
            <consortium name="The Broad Institute Genomics Platform"/>
            <consortium name="The Broad Institute Genome Sequencing Center for Infectious Disease"/>
            <person name="Wu L."/>
            <person name="Ma J."/>
        </authorList>
    </citation>
    <scope>NUCLEOTIDE SEQUENCE [LARGE SCALE GENOMIC DNA]</scope>
    <source>
        <strain evidence="1 2">JCM 4805</strain>
    </source>
</reference>
<accession>A0ABN1AQ59</accession>
<comment type="caution">
    <text evidence="1">The sequence shown here is derived from an EMBL/GenBank/DDBJ whole genome shotgun (WGS) entry which is preliminary data.</text>
</comment>
<organism evidence="1 2">
    <name type="scientific">Streptomyces olivaceiscleroticus</name>
    <dbReference type="NCBI Taxonomy" id="68245"/>
    <lineage>
        <taxon>Bacteria</taxon>
        <taxon>Bacillati</taxon>
        <taxon>Actinomycetota</taxon>
        <taxon>Actinomycetes</taxon>
        <taxon>Kitasatosporales</taxon>
        <taxon>Streptomycetaceae</taxon>
        <taxon>Streptomyces</taxon>
    </lineage>
</organism>
<dbReference type="Proteomes" id="UP001500909">
    <property type="component" value="Unassembled WGS sequence"/>
</dbReference>
<proteinExistence type="predicted"/>
<sequence>MVGRLVAGWVVRRRTRKCACRLLLHVVRAGYSVGGLVQIAASSATARPRSRPSPQRAWPCGATAAHVSLDKTITTMKQTGADMKIKYERTSRGGLAVNVIEC</sequence>
<protein>
    <submittedName>
        <fullName evidence="1">Uncharacterized protein</fullName>
    </submittedName>
</protein>
<evidence type="ECO:0000313" key="2">
    <source>
        <dbReference type="Proteomes" id="UP001500909"/>
    </source>
</evidence>
<dbReference type="EMBL" id="BAAABY010000037">
    <property type="protein sequence ID" value="GAA0481669.1"/>
    <property type="molecule type" value="Genomic_DNA"/>
</dbReference>
<name>A0ABN1AQ59_9ACTN</name>
<evidence type="ECO:0000313" key="1">
    <source>
        <dbReference type="EMBL" id="GAA0481669.1"/>
    </source>
</evidence>
<gene>
    <name evidence="1" type="ORF">GCM10010361_53130</name>
</gene>
<keyword evidence="2" id="KW-1185">Reference proteome</keyword>